<dbReference type="SUPFAM" id="SSF54593">
    <property type="entry name" value="Glyoxalase/Bleomycin resistance protein/Dihydroxybiphenyl dioxygenase"/>
    <property type="match status" value="1"/>
</dbReference>
<dbReference type="InterPro" id="IPR004360">
    <property type="entry name" value="Glyas_Fos-R_dOase_dom"/>
</dbReference>
<dbReference type="PROSITE" id="PS51819">
    <property type="entry name" value="VOC"/>
    <property type="match status" value="1"/>
</dbReference>
<keyword evidence="3" id="KW-1185">Reference proteome</keyword>
<sequence>MGADEMKIIKVEAQCRLLNEMQHFYHQVLGLELLDKTEHSFCVQIGSTALYFERTDETLPSSYHFAINIPENQIADSLEFVRKQVNPIQEDGQTIIHFEDWNAHSFYFLDPDGNILECIARHNLSNASNEKFSISSYINISEVGVPVRDVRAAVETMKTELGINYWLEQSDTFTPVGDEEGLIILVKEGRQWFMSDVIAAPLPTKIHIDDAQGSVITYSSQNEIKIITKHT</sequence>
<evidence type="ECO:0000313" key="3">
    <source>
        <dbReference type="Proteomes" id="UP000318102"/>
    </source>
</evidence>
<protein>
    <recommendedName>
        <fullName evidence="1">VOC domain-containing protein</fullName>
    </recommendedName>
</protein>
<gene>
    <name evidence="2" type="ORF">FPZ44_06135</name>
</gene>
<dbReference type="Gene3D" id="3.10.180.10">
    <property type="entry name" value="2,3-Dihydroxybiphenyl 1,2-Dioxygenase, domain 1"/>
    <property type="match status" value="1"/>
</dbReference>
<evidence type="ECO:0000313" key="2">
    <source>
        <dbReference type="EMBL" id="TVX92661.1"/>
    </source>
</evidence>
<name>A0A559IYI9_9BACL</name>
<organism evidence="2 3">
    <name type="scientific">Paenibacillus agilis</name>
    <dbReference type="NCBI Taxonomy" id="3020863"/>
    <lineage>
        <taxon>Bacteria</taxon>
        <taxon>Bacillati</taxon>
        <taxon>Bacillota</taxon>
        <taxon>Bacilli</taxon>
        <taxon>Bacillales</taxon>
        <taxon>Paenibacillaceae</taxon>
        <taxon>Paenibacillus</taxon>
    </lineage>
</organism>
<feature type="domain" description="VOC" evidence="1">
    <location>
        <begin position="7"/>
        <end position="121"/>
    </location>
</feature>
<dbReference type="OrthoDB" id="2703022at2"/>
<accession>A0A559IYI9</accession>
<dbReference type="Proteomes" id="UP000318102">
    <property type="component" value="Unassembled WGS sequence"/>
</dbReference>
<reference evidence="2 3" key="1">
    <citation type="submission" date="2019-07" db="EMBL/GenBank/DDBJ databases">
        <authorList>
            <person name="Kim J."/>
        </authorList>
    </citation>
    <scope>NUCLEOTIDE SEQUENCE [LARGE SCALE GENOMIC DNA]</scope>
    <source>
        <strain evidence="2 3">N4</strain>
    </source>
</reference>
<comment type="caution">
    <text evidence="2">The sequence shown here is derived from an EMBL/GenBank/DDBJ whole genome shotgun (WGS) entry which is preliminary data.</text>
</comment>
<dbReference type="EMBL" id="VNJK01000001">
    <property type="protein sequence ID" value="TVX92661.1"/>
    <property type="molecule type" value="Genomic_DNA"/>
</dbReference>
<dbReference type="InterPro" id="IPR029068">
    <property type="entry name" value="Glyas_Bleomycin-R_OHBP_Dase"/>
</dbReference>
<proteinExistence type="predicted"/>
<dbReference type="AlphaFoldDB" id="A0A559IYI9"/>
<dbReference type="InterPro" id="IPR037523">
    <property type="entry name" value="VOC_core"/>
</dbReference>
<dbReference type="Pfam" id="PF00903">
    <property type="entry name" value="Glyoxalase"/>
    <property type="match status" value="1"/>
</dbReference>
<evidence type="ECO:0000259" key="1">
    <source>
        <dbReference type="PROSITE" id="PS51819"/>
    </source>
</evidence>